<dbReference type="Proteomes" id="UP001152797">
    <property type="component" value="Unassembled WGS sequence"/>
</dbReference>
<comment type="caution">
    <text evidence="7">The sequence shown here is derived from an EMBL/GenBank/DDBJ whole genome shotgun (WGS) entry which is preliminary data.</text>
</comment>
<feature type="transmembrane region" description="Helical" evidence="5">
    <location>
        <begin position="37"/>
        <end position="56"/>
    </location>
</feature>
<keyword evidence="3 5" id="KW-1133">Transmembrane helix</keyword>
<accession>A0A9P1G3S9</accession>
<proteinExistence type="predicted"/>
<dbReference type="Pfam" id="PF01490">
    <property type="entry name" value="Aa_trans"/>
    <property type="match status" value="1"/>
</dbReference>
<dbReference type="EMBL" id="CAMXCT030002240">
    <property type="protein sequence ID" value="CAL4784082.1"/>
    <property type="molecule type" value="Genomic_DNA"/>
</dbReference>
<evidence type="ECO:0000256" key="2">
    <source>
        <dbReference type="ARBA" id="ARBA00022692"/>
    </source>
</evidence>
<comment type="subcellular location">
    <subcellularLocation>
        <location evidence="1">Membrane</location>
        <topology evidence="1">Multi-pass membrane protein</topology>
    </subcellularLocation>
</comment>
<feature type="transmembrane region" description="Helical" evidence="5">
    <location>
        <begin position="240"/>
        <end position="264"/>
    </location>
</feature>
<organism evidence="7">
    <name type="scientific">Cladocopium goreaui</name>
    <dbReference type="NCBI Taxonomy" id="2562237"/>
    <lineage>
        <taxon>Eukaryota</taxon>
        <taxon>Sar</taxon>
        <taxon>Alveolata</taxon>
        <taxon>Dinophyceae</taxon>
        <taxon>Suessiales</taxon>
        <taxon>Symbiodiniaceae</taxon>
        <taxon>Cladocopium</taxon>
    </lineage>
</organism>
<sequence>MDVQQSSAVALAINISKSLVGEGILSLPAGVAAGTGVIPSLVIMAAFCCLMMYSFWSIGRCCEATSARTHGEVGLALGGRKFAAMMEVVNLLKSGLACAAYALVIGKNGSDVLYTFGVEGWIQTPQGCFLFVLVTSLLPLCFIRDLSRLAWTSLFGLLCEVAVVIFMIVRLVGGEYRVGGTFYESQLPTTEVSWGFGGPQIYTVNLSVFVLIGSMSTAFLAHYNAPKFYHQLRVRNPKTFFWATAGGYLLALLLYATGMVVGYLTFGQNCKGNILHNYSPRDLGATFCRMMIMLATSCGFPLCFTGLRSATLALFSWDSQSLTWVPVNLLLLSVIAVLGSILTDLGVVNSLGGVTLGTLIELVFPGLMIMWTYRAKLGKWRLGAFEGTMVAYTLIGLGGVLFVFGTTTVLWIKVFHFRLYHTTTVYLPGTS</sequence>
<dbReference type="PANTHER" id="PTHR22950">
    <property type="entry name" value="AMINO ACID TRANSPORTER"/>
    <property type="match status" value="1"/>
</dbReference>
<dbReference type="OrthoDB" id="28208at2759"/>
<evidence type="ECO:0000313" key="9">
    <source>
        <dbReference type="Proteomes" id="UP001152797"/>
    </source>
</evidence>
<evidence type="ECO:0000256" key="1">
    <source>
        <dbReference type="ARBA" id="ARBA00004141"/>
    </source>
</evidence>
<protein>
    <submittedName>
        <fullName evidence="8">Sodium-coupled neutral amino acid transporter 2</fullName>
    </submittedName>
</protein>
<feature type="transmembrane region" description="Helical" evidence="5">
    <location>
        <begin position="348"/>
        <end position="369"/>
    </location>
</feature>
<reference evidence="7" key="1">
    <citation type="submission" date="2022-10" db="EMBL/GenBank/DDBJ databases">
        <authorList>
            <person name="Chen Y."/>
            <person name="Dougan E. K."/>
            <person name="Chan C."/>
            <person name="Rhodes N."/>
            <person name="Thang M."/>
        </authorList>
    </citation>
    <scope>NUCLEOTIDE SEQUENCE</scope>
</reference>
<keyword evidence="9" id="KW-1185">Reference proteome</keyword>
<feature type="transmembrane region" description="Helical" evidence="5">
    <location>
        <begin position="201"/>
        <end position="220"/>
    </location>
</feature>
<feature type="transmembrane region" description="Helical" evidence="5">
    <location>
        <begin position="390"/>
        <end position="412"/>
    </location>
</feature>
<name>A0A9P1G3S9_9DINO</name>
<dbReference type="PANTHER" id="PTHR22950:SF652">
    <property type="entry name" value="TRANSMEMBRANE AMINO ACID TRANSPORTER FAMILY PROTEIN"/>
    <property type="match status" value="1"/>
</dbReference>
<dbReference type="GO" id="GO:0015179">
    <property type="term" value="F:L-amino acid transmembrane transporter activity"/>
    <property type="evidence" value="ECO:0007669"/>
    <property type="project" value="TreeGrafter"/>
</dbReference>
<evidence type="ECO:0000259" key="6">
    <source>
        <dbReference type="Pfam" id="PF01490"/>
    </source>
</evidence>
<feature type="transmembrane region" description="Helical" evidence="5">
    <location>
        <begin position="124"/>
        <end position="142"/>
    </location>
</feature>
<gene>
    <name evidence="7" type="ORF">C1SCF055_LOCUS23214</name>
</gene>
<reference evidence="8 9" key="2">
    <citation type="submission" date="2024-05" db="EMBL/GenBank/DDBJ databases">
        <authorList>
            <person name="Chen Y."/>
            <person name="Shah S."/>
            <person name="Dougan E. K."/>
            <person name="Thang M."/>
            <person name="Chan C."/>
        </authorList>
    </citation>
    <scope>NUCLEOTIDE SEQUENCE [LARGE SCALE GENOMIC DNA]</scope>
</reference>
<keyword evidence="4 5" id="KW-0472">Membrane</keyword>
<feature type="domain" description="Amino acid transporter transmembrane" evidence="6">
    <location>
        <begin position="5"/>
        <end position="407"/>
    </location>
</feature>
<dbReference type="AlphaFoldDB" id="A0A9P1G3S9"/>
<feature type="transmembrane region" description="Helical" evidence="5">
    <location>
        <begin position="149"/>
        <end position="169"/>
    </location>
</feature>
<dbReference type="GO" id="GO:0016020">
    <property type="term" value="C:membrane"/>
    <property type="evidence" value="ECO:0007669"/>
    <property type="project" value="UniProtKB-SubCell"/>
</dbReference>
<evidence type="ECO:0000313" key="7">
    <source>
        <dbReference type="EMBL" id="CAI3996770.1"/>
    </source>
</evidence>
<feature type="transmembrane region" description="Helical" evidence="5">
    <location>
        <begin position="82"/>
        <end position="104"/>
    </location>
</feature>
<feature type="transmembrane region" description="Helical" evidence="5">
    <location>
        <begin position="322"/>
        <end position="342"/>
    </location>
</feature>
<evidence type="ECO:0000256" key="5">
    <source>
        <dbReference type="SAM" id="Phobius"/>
    </source>
</evidence>
<dbReference type="InterPro" id="IPR013057">
    <property type="entry name" value="AA_transpt_TM"/>
</dbReference>
<dbReference type="EMBL" id="CAMXCT020002240">
    <property type="protein sequence ID" value="CAL1150145.1"/>
    <property type="molecule type" value="Genomic_DNA"/>
</dbReference>
<keyword evidence="2 5" id="KW-0812">Transmembrane</keyword>
<feature type="transmembrane region" description="Helical" evidence="5">
    <location>
        <begin position="284"/>
        <end position="310"/>
    </location>
</feature>
<evidence type="ECO:0000256" key="4">
    <source>
        <dbReference type="ARBA" id="ARBA00023136"/>
    </source>
</evidence>
<evidence type="ECO:0000256" key="3">
    <source>
        <dbReference type="ARBA" id="ARBA00022989"/>
    </source>
</evidence>
<dbReference type="EMBL" id="CAMXCT010002240">
    <property type="protein sequence ID" value="CAI3996770.1"/>
    <property type="molecule type" value="Genomic_DNA"/>
</dbReference>
<evidence type="ECO:0000313" key="8">
    <source>
        <dbReference type="EMBL" id="CAL4784082.1"/>
    </source>
</evidence>